<evidence type="ECO:0000313" key="2">
    <source>
        <dbReference type="WBParaSite" id="nRc.2.0.1.t47615-RA"/>
    </source>
</evidence>
<keyword evidence="1" id="KW-1185">Reference proteome</keyword>
<name>A0A915L913_ROMCU</name>
<accession>A0A915L913</accession>
<dbReference type="Proteomes" id="UP000887565">
    <property type="component" value="Unplaced"/>
</dbReference>
<evidence type="ECO:0000313" key="1">
    <source>
        <dbReference type="Proteomes" id="UP000887565"/>
    </source>
</evidence>
<reference evidence="2" key="1">
    <citation type="submission" date="2022-11" db="UniProtKB">
        <authorList>
            <consortium name="WormBaseParasite"/>
        </authorList>
    </citation>
    <scope>IDENTIFICATION</scope>
</reference>
<dbReference type="AlphaFoldDB" id="A0A915L913"/>
<proteinExistence type="predicted"/>
<organism evidence="1 2">
    <name type="scientific">Romanomermis culicivorax</name>
    <name type="common">Nematode worm</name>
    <dbReference type="NCBI Taxonomy" id="13658"/>
    <lineage>
        <taxon>Eukaryota</taxon>
        <taxon>Metazoa</taxon>
        <taxon>Ecdysozoa</taxon>
        <taxon>Nematoda</taxon>
        <taxon>Enoplea</taxon>
        <taxon>Dorylaimia</taxon>
        <taxon>Mermithida</taxon>
        <taxon>Mermithoidea</taxon>
        <taxon>Mermithidae</taxon>
        <taxon>Romanomermis</taxon>
    </lineage>
</organism>
<protein>
    <submittedName>
        <fullName evidence="2">Uncharacterized protein</fullName>
    </submittedName>
</protein>
<sequence>MRSEGGGGMLTANVPSKFCLSAAGSAFSITSTADMRLLEKNCRRMDIRKYSPSSRIKAHVT</sequence>
<dbReference type="WBParaSite" id="nRc.2.0.1.t47615-RA">
    <property type="protein sequence ID" value="nRc.2.0.1.t47615-RA"/>
    <property type="gene ID" value="nRc.2.0.1.g47615"/>
</dbReference>